<keyword evidence="2" id="KW-0560">Oxidoreductase</keyword>
<reference evidence="3" key="2">
    <citation type="submission" date="2020-09" db="EMBL/GenBank/DDBJ databases">
        <authorList>
            <person name="Sun Q."/>
            <person name="Kim S."/>
        </authorList>
    </citation>
    <scope>NUCLEOTIDE SEQUENCE</scope>
    <source>
        <strain evidence="3">KCTC 23430</strain>
    </source>
</reference>
<evidence type="ECO:0000256" key="1">
    <source>
        <dbReference type="ARBA" id="ARBA00006484"/>
    </source>
</evidence>
<protein>
    <submittedName>
        <fullName evidence="3">2-deoxy-D-gluconate 3-dehydrogenase</fullName>
    </submittedName>
</protein>
<comment type="similarity">
    <text evidence="1">Belongs to the short-chain dehydrogenases/reductases (SDR) family.</text>
</comment>
<dbReference type="GO" id="GO:0016020">
    <property type="term" value="C:membrane"/>
    <property type="evidence" value="ECO:0007669"/>
    <property type="project" value="TreeGrafter"/>
</dbReference>
<dbReference type="AlphaFoldDB" id="A0A919CI91"/>
<dbReference type="PROSITE" id="PS00061">
    <property type="entry name" value="ADH_SHORT"/>
    <property type="match status" value="1"/>
</dbReference>
<dbReference type="SUPFAM" id="SSF51735">
    <property type="entry name" value="NAD(P)-binding Rossmann-fold domains"/>
    <property type="match status" value="1"/>
</dbReference>
<name>A0A919CI91_9GAMM</name>
<sequence>MSQRPVAFITGASRGIGAATARALATAGYDLAITARSLEEGEQHEHGSWQSNTQPLAGSLTTTARQVEAEGGQCLCLRSDILEPASVLAAVEAAQNHYGRIDLLFNNACYQGPGNQQRLLDVTPEQVSAIYQGNVLTPLATVQAVLPGMLARGEGTILNMVSGSAVNPPPAPADQGGWGFAYPSSKAALLRMVLSLRVEHAGSGLRFFNVEPGFVYTEVMRANNFGEEQAQRFNPTDPAEVAAIVCWLVSSDDALAYADKDLIFAPQLHQRLWGEKPL</sequence>
<dbReference type="PANTHER" id="PTHR44196:SF1">
    <property type="entry name" value="DEHYDROGENASE_REDUCTASE SDR FAMILY MEMBER 7B"/>
    <property type="match status" value="1"/>
</dbReference>
<organism evidence="3 4">
    <name type="scientific">Parahalioglobus pacificus</name>
    <dbReference type="NCBI Taxonomy" id="930806"/>
    <lineage>
        <taxon>Bacteria</taxon>
        <taxon>Pseudomonadati</taxon>
        <taxon>Pseudomonadota</taxon>
        <taxon>Gammaproteobacteria</taxon>
        <taxon>Cellvibrionales</taxon>
        <taxon>Halieaceae</taxon>
        <taxon>Parahalioglobus</taxon>
    </lineage>
</organism>
<comment type="caution">
    <text evidence="3">The sequence shown here is derived from an EMBL/GenBank/DDBJ whole genome shotgun (WGS) entry which is preliminary data.</text>
</comment>
<evidence type="ECO:0000313" key="4">
    <source>
        <dbReference type="Proteomes" id="UP000644693"/>
    </source>
</evidence>
<accession>A0A919CI91</accession>
<dbReference type="InterPro" id="IPR036291">
    <property type="entry name" value="NAD(P)-bd_dom_sf"/>
</dbReference>
<dbReference type="Pfam" id="PF00106">
    <property type="entry name" value="adh_short"/>
    <property type="match status" value="2"/>
</dbReference>
<dbReference type="EMBL" id="BMYM01000001">
    <property type="protein sequence ID" value="GHD28066.1"/>
    <property type="molecule type" value="Genomic_DNA"/>
</dbReference>
<keyword evidence="4" id="KW-1185">Reference proteome</keyword>
<dbReference type="GO" id="GO:0016491">
    <property type="term" value="F:oxidoreductase activity"/>
    <property type="evidence" value="ECO:0007669"/>
    <property type="project" value="UniProtKB-KW"/>
</dbReference>
<evidence type="ECO:0000313" key="3">
    <source>
        <dbReference type="EMBL" id="GHD28066.1"/>
    </source>
</evidence>
<reference evidence="3" key="1">
    <citation type="journal article" date="2014" name="Int. J. Syst. Evol. Microbiol.">
        <title>Complete genome sequence of Corynebacterium casei LMG S-19264T (=DSM 44701T), isolated from a smear-ripened cheese.</title>
        <authorList>
            <consortium name="US DOE Joint Genome Institute (JGI-PGF)"/>
            <person name="Walter F."/>
            <person name="Albersmeier A."/>
            <person name="Kalinowski J."/>
            <person name="Ruckert C."/>
        </authorList>
    </citation>
    <scope>NUCLEOTIDE SEQUENCE</scope>
    <source>
        <strain evidence="3">KCTC 23430</strain>
    </source>
</reference>
<dbReference type="CDD" id="cd05233">
    <property type="entry name" value="SDR_c"/>
    <property type="match status" value="1"/>
</dbReference>
<proteinExistence type="inferred from homology"/>
<dbReference type="InterPro" id="IPR020904">
    <property type="entry name" value="Sc_DH/Rdtase_CS"/>
</dbReference>
<dbReference type="Proteomes" id="UP000644693">
    <property type="component" value="Unassembled WGS sequence"/>
</dbReference>
<dbReference type="InterPro" id="IPR002347">
    <property type="entry name" value="SDR_fam"/>
</dbReference>
<dbReference type="RefSeq" id="WP_189475182.1">
    <property type="nucleotide sequence ID" value="NZ_BMYM01000001.1"/>
</dbReference>
<evidence type="ECO:0000256" key="2">
    <source>
        <dbReference type="ARBA" id="ARBA00023002"/>
    </source>
</evidence>
<dbReference type="PANTHER" id="PTHR44196">
    <property type="entry name" value="DEHYDROGENASE/REDUCTASE SDR FAMILY MEMBER 7B"/>
    <property type="match status" value="1"/>
</dbReference>
<dbReference type="PRINTS" id="PR00081">
    <property type="entry name" value="GDHRDH"/>
</dbReference>
<dbReference type="Gene3D" id="3.40.50.720">
    <property type="entry name" value="NAD(P)-binding Rossmann-like Domain"/>
    <property type="match status" value="1"/>
</dbReference>
<gene>
    <name evidence="3" type="primary">gno</name>
    <name evidence="3" type="ORF">GCM10007053_07070</name>
</gene>